<evidence type="ECO:0000313" key="26">
    <source>
        <dbReference type="EMBL" id="AAF63393.1"/>
    </source>
</evidence>
<organismHost>
    <name type="scientific">Tupaia belangeri</name>
    <name type="common">Common tree shrew</name>
    <name type="synonym">Tupaia glis belangeri</name>
    <dbReference type="NCBI Taxonomy" id="37347"/>
</organismHost>
<evidence type="ECO:0000256" key="13">
    <source>
        <dbReference type="ARBA" id="ARBA00022953"/>
    </source>
</evidence>
<keyword evidence="15 22" id="KW-1035">Host cytoplasm</keyword>
<comment type="catalytic activity">
    <reaction evidence="18 22">
        <text>a 5'-end (5'-triphosphoguanosine)-(2'-O-methyladenylyl)-adenylyl-cytidylyl-adenosine in mRNA + S-adenosyl-L-methionine = a 5'-end (N(7)-methyl 5'-triphosphoguanosine)-(2'-O-methyladenylyl)-adenylyl-cytidylyl-adenosine in mRNA + S-adenosyl-L-homocysteine</text>
        <dbReference type="Rhea" id="RHEA:65440"/>
        <dbReference type="Rhea" id="RHEA-COMP:16798"/>
        <dbReference type="Rhea" id="RHEA-COMP:16801"/>
        <dbReference type="ChEBI" id="CHEBI:57856"/>
        <dbReference type="ChEBI" id="CHEBI:59789"/>
        <dbReference type="ChEBI" id="CHEBI:156482"/>
        <dbReference type="ChEBI" id="CHEBI:156483"/>
    </reaction>
</comment>
<name>Q9JFN3_TPMV</name>
<comment type="function">
    <text evidence="22">RNA-directed RNA polymerase that catalyzes the transcription of viral mRNAs, their capping and polyadenylation. The template is composed of the viral RNA tightly encapsidated by the nucleoprotein (N). The viral polymerase binds to the genomic RNA at the 3' leader promoter, and transcribes subsequently all viral mRNAs with a decreasing efficiency. The first gene is the most transcribed, and the last the least transcribed. The viral phosphoprotein acts as a processivity factor. Capping is concomitant with initiation of mRNA transcription. Indeed, a GDP polyribonucleotidyl transferase (PRNTase) adds the cap structure when the nascent RNA chain length has reached few nucleotides. Ribose 2'-O methylation of viral mRNA cap precedes and facilitates subsequent guanine-N-7 methylation, both activities being carried by the viral polymerase. Polyadenylation of mRNAs occur by a stuttering mechanism at a slipery stop site present at the end viral genes. After finishing transcription of a mRNA, the polymerase can resume transcription of the downstream gene.</text>
</comment>
<dbReference type="EC" id="2.7.7.48" evidence="22"/>
<evidence type="ECO:0000259" key="24">
    <source>
        <dbReference type="PROSITE" id="PS50526"/>
    </source>
</evidence>
<evidence type="ECO:0000256" key="1">
    <source>
        <dbReference type="ARBA" id="ARBA00003132"/>
    </source>
</evidence>
<evidence type="ECO:0000256" key="17">
    <source>
        <dbReference type="ARBA" id="ARBA00024494"/>
    </source>
</evidence>
<organism evidence="26 27">
    <name type="scientific">Tupaia paramyxovirus</name>
    <name type="common">TPMV</name>
    <dbReference type="NCBI Taxonomy" id="92129"/>
    <lineage>
        <taxon>Viruses</taxon>
        <taxon>Riboviria</taxon>
        <taxon>Orthornavirae</taxon>
        <taxon>Negarnaviricota</taxon>
        <taxon>Haploviricotina</taxon>
        <taxon>Monjiviricetes</taxon>
        <taxon>Mononegavirales</taxon>
        <taxon>Paramyxoviridae</taxon>
        <taxon>Orthoparamyxovirinae</taxon>
        <taxon>Tupaivirus</taxon>
        <taxon>Tupaivirus tupaiae</taxon>
        <taxon>Narmovirus tupaiae</taxon>
    </lineage>
</organism>
<keyword evidence="5 22" id="KW-0507">mRNA processing</keyword>
<evidence type="ECO:0000256" key="3">
    <source>
        <dbReference type="ARBA" id="ARBA00022484"/>
    </source>
</evidence>
<comment type="catalytic activity">
    <reaction evidence="17">
        <text>a 5'-end triphospho-adenylyl-adenylyl-cytidylyl-adenosine in mRNA + GDP + H(+) = a 5'-end (5'-triphosphoguanosine)-adenylyl-adenylyl-cytidylyl-adenosine in mRNA + diphosphate</text>
        <dbReference type="Rhea" id="RHEA:65436"/>
        <dbReference type="Rhea" id="RHEA-COMP:16797"/>
        <dbReference type="Rhea" id="RHEA-COMP:16799"/>
        <dbReference type="ChEBI" id="CHEBI:15378"/>
        <dbReference type="ChEBI" id="CHEBI:33019"/>
        <dbReference type="ChEBI" id="CHEBI:58189"/>
        <dbReference type="ChEBI" id="CHEBI:156484"/>
        <dbReference type="ChEBI" id="CHEBI:156503"/>
        <dbReference type="EC" id="2.7.7.88"/>
    </reaction>
</comment>
<dbReference type="Gene3D" id="3.40.50.150">
    <property type="entry name" value="Vaccinia Virus protein VP39"/>
    <property type="match status" value="1"/>
</dbReference>
<keyword evidence="4 22" id="KW-0489">Methyltransferase</keyword>
<evidence type="ECO:0000256" key="22">
    <source>
        <dbReference type="PIRNR" id="PIRNR000830"/>
    </source>
</evidence>
<evidence type="ECO:0000256" key="4">
    <source>
        <dbReference type="ARBA" id="ARBA00022603"/>
    </source>
</evidence>
<feature type="region of interest" description="Disordered" evidence="23">
    <location>
        <begin position="607"/>
        <end position="635"/>
    </location>
</feature>
<feature type="domain" description="RdRp catalytic" evidence="24">
    <location>
        <begin position="726"/>
        <end position="910"/>
    </location>
</feature>
<dbReference type="GO" id="GO:0003924">
    <property type="term" value="F:GTPase activity"/>
    <property type="evidence" value="ECO:0007669"/>
    <property type="project" value="RHEA"/>
</dbReference>
<evidence type="ECO:0000256" key="7">
    <source>
        <dbReference type="ARBA" id="ARBA00022691"/>
    </source>
</evidence>
<evidence type="ECO:0000313" key="27">
    <source>
        <dbReference type="Proteomes" id="UP000136220"/>
    </source>
</evidence>
<keyword evidence="11 22" id="KW-0067">ATP-binding</keyword>
<comment type="catalytic activity">
    <reaction evidence="20">
        <text>a 5'-end (5'-triphosphoguanosine)-adenylyl-adenylyl-cytidylyl-adenosine in mRNA + 2 S-adenosyl-L-methionine = a 5'-end (N(7)-methyl 5'-triphosphoguanosine)-(2'-O-methyladenylyl)-adenylyl-cytidylyl-adenosine in mRNA + 2 S-adenosyl-L-homocysteine + H(+)</text>
        <dbReference type="Rhea" id="RHEA:65376"/>
        <dbReference type="Rhea" id="RHEA-COMP:16797"/>
        <dbReference type="Rhea" id="RHEA-COMP:16798"/>
        <dbReference type="ChEBI" id="CHEBI:15378"/>
        <dbReference type="ChEBI" id="CHEBI:57856"/>
        <dbReference type="ChEBI" id="CHEBI:59789"/>
        <dbReference type="ChEBI" id="CHEBI:156483"/>
        <dbReference type="ChEBI" id="CHEBI:156484"/>
        <dbReference type="EC" id="2.1.1.375"/>
    </reaction>
</comment>
<dbReference type="PROSITE" id="PS51590">
    <property type="entry name" value="SAM_MT_MNV_L"/>
    <property type="match status" value="1"/>
</dbReference>
<dbReference type="GO" id="GO:0030430">
    <property type="term" value="C:host cell cytoplasm"/>
    <property type="evidence" value="ECO:0007669"/>
    <property type="project" value="UniProtKB-SubCell"/>
</dbReference>
<dbReference type="RefSeq" id="NP_054697.1">
    <property type="nucleotide sequence ID" value="NC_002199.1"/>
</dbReference>
<evidence type="ECO:0000256" key="8">
    <source>
        <dbReference type="ARBA" id="ARBA00022695"/>
    </source>
</evidence>
<evidence type="ECO:0000256" key="12">
    <source>
        <dbReference type="ARBA" id="ARBA00022844"/>
    </source>
</evidence>
<dbReference type="GO" id="GO:0044423">
    <property type="term" value="C:virion component"/>
    <property type="evidence" value="ECO:0007669"/>
    <property type="project" value="UniProtKB-KW"/>
</dbReference>
<evidence type="ECO:0000256" key="11">
    <source>
        <dbReference type="ARBA" id="ARBA00022840"/>
    </source>
</evidence>
<dbReference type="EC" id="2.7.7.88" evidence="22"/>
<evidence type="ECO:0000256" key="10">
    <source>
        <dbReference type="ARBA" id="ARBA00022801"/>
    </source>
</evidence>
<keyword evidence="8 22" id="KW-0548">Nucleotidyltransferase</keyword>
<evidence type="ECO:0000256" key="6">
    <source>
        <dbReference type="ARBA" id="ARBA00022679"/>
    </source>
</evidence>
<evidence type="ECO:0000256" key="9">
    <source>
        <dbReference type="ARBA" id="ARBA00022741"/>
    </source>
</evidence>
<proteinExistence type="inferred from homology"/>
<sequence>MDNQLGDVRDVLYPESHLDSPLVAAKLVQAIEYAELHHNQKLKDTTIIDVAKIKLARSQKSPYLVAQRQLQETIYQMDKRFDSRNPVPYPECNYDLFRISDPTFSSKLEMLLEYSGRCFGKIEHLISNTLSKLRLKFGVNQKSSSSLTGPSEASNIRLYSVMKSSRWYNSFLFWFTLKTEMRYLIKNSNKQKLIQGRGQLVVETKDHKIVGNRNLVVIMDQGYSHGKVYYLTYELVLMYCDVIEGRLMVETTMSLDKRYGPLYPRAMRLWDLFDSLFVDLGNNTYNIISQIEPLALSYLQLRDESGILAGAFLNHTLTEITDELKQLGYTNEDDISQFLGHIDDIFNINDVNLTAEFFSFFRSFGHPFLEAETAADKVREHMSKPKLVSFEVMMKGHAIFCGIIINGHRDRHGGAWPPVTFPNHCSSHILNAQRNSEALTDQMCITNWKSFCGMRFGCFMPLSLDEDLSMYMKDKALAAIKKEWDSAYPLDSLPYTPPVQTTSRRLVDVFLQDSKFDPYQILMYVINGEYLHDPEFNISYSLKEKETKQAGRLFAKMTHKMRACQVIAESLIANGIGDYFKDNGMAKSEHDLLKTLHKLSISSVPKTRSYKEGCQDDHSGHSPGRRTGNSSSLTDPYLKKIDLTSMNTQSKTLYSSLKFSHKTPTTRVSGRVRKKCTFRDIHQALKPGLKSACCKGNVKDVTRAYEVGQPSDNNLFDDQETQYETVSSFLTTDLQKFCLNWRYETSAIYAQRLDEIYGLPNFFEWLHKRLERSTLYVCDPSCPPKLAKHVDLDTMPNEHIFIKNPMGGIEGYSQKLWTIATIPYLYLSAYEVGVRIASVVQGDNEVGAITKRVKSSLPYSVKKRMSTQMALEFFDRLRWNFSMVGHNLKASETIISSHFFVYSKRIYYDGVCMTQGLKAVARCVFWSETIVDETRSACSNISTSLAKAIENGVDRELMYKMNILKTIQQLIISLGFSINDSLTPDVTDPILKSPNWIIVAALVPSSLGGFNYLNMARLLVRNIGDPVTASLADVKRMIDGKLLPESILMKIMTQESGTSDYIDWVSDPYYTNIPHSQSITKIIKNITARFILQSSPNPMLEGLFHINSDKEDRELARFLLDRKVILPRAASEIVDNSITGARESLAGLLDTTKGLIRTGLKRGGLRPNLLNKISNYDYNQFRQFNRLMQNDKYNSLIETGSCSVELARAFRQHMWINLSKGRVIYGLETPDVIESSSGYFLEGYEDCPHCSNGNQYYSWFFVPNSCELDNVGNSNSSLRVPYVGSTTEERSEIKLGNIRSPSRALKAAIRIATVYTWAYGDTEKEWNEALYLANQRCKITLAELKTVTPISTSTNIAHRLRDKSTQMKYAAASNSRVSRYVTISNDNLNFEFDGVKMDTNFVYQQFMLTGLAILEDKFRYYSTTGCYNTIYHLHVTDSCCVVPMEDYSYIPSWMNPPPYQSIKSNKLIYDPEPIQGKDLIKTYKQYINSLDVDFCTWSLADLDDGLAGSLAHSIIEIIDKSLKDHLGDFQVIASDDDINSFITEFLLVDPKLFMLHLGQTVAIHWAFDIHYRRASGKYEMTELLISMLYRSSRSAFKILANAFTHPKVYKRFWDCGFIEPVYGPMLIQQDYVRCCLDLIITAFEMYTEQWLNGEGVEPDYILCEPDEDILPTRLATVQARHLSYLCDLYCPPGKMPSIRGLDVYQKAQVLSNHLQTMAMEYDSTLSWNLDQIKVITYPSTLTYLRRGCIKQIRIRRPLSLLPYSNPLDGIQQLKSPTILSHTDAEGSNPDFCQAVKNYYPCSISCDKVLPILGTIGNDSKYSCYGVTRWESHKYRRVGINSTSCYKAWSLSKYLSTRMNSTGPRVFLGEGSGAMLATYYACLGPAMTYYNSGVTKDDVLGQRELNIYPAEVELINNLTDVRVGLKNDLKILFNGRPESTWLGNPECYCYILSTVSHESVSLIHCDLESNFEKDTETVIEEQCHILSLGLTLLSKDGILVTKLCPDASGYIVPLLRSYQNFFSTVEIVLPQFSNPESTEFYLVAYQIKRNLIVEPWLMSSKYKNLSPVESTRLINLILDQKYHMWNTLTSSGNKADNSFETDPDMFKLSRVEQELLSFGFKLNGPYVCKYLLHHDPAGGKEALVGSILVLYKELLQMYDSEHETSSMFNPYPVRDGSKTREVVYSIMRKYYGLLILYPEQSQSKAHPYVVKALRSQTMFLDLLSRHLIALMPSHIRNYLSKLRIKRYWTMAIITKEIKLWWKLLGYSYLLR</sequence>
<dbReference type="Pfam" id="PF00946">
    <property type="entry name" value="Mononeg_RNA_pol"/>
    <property type="match status" value="1"/>
</dbReference>
<dbReference type="PIRSF" id="PIRSF000830">
    <property type="entry name" value="RNA_pol_ParamyxoV"/>
    <property type="match status" value="1"/>
</dbReference>
<comment type="similarity">
    <text evidence="2 22">Belongs to the paramyxovirus L protein family.</text>
</comment>
<dbReference type="GO" id="GO:0003968">
    <property type="term" value="F:RNA-directed RNA polymerase activity"/>
    <property type="evidence" value="ECO:0007669"/>
    <property type="project" value="UniProtKB-KW"/>
</dbReference>
<dbReference type="EC" id="3.6.1.-" evidence="22"/>
<dbReference type="InterPro" id="IPR026890">
    <property type="entry name" value="Mononeg_mRNAcap"/>
</dbReference>
<keyword evidence="12 22" id="KW-0946">Virion</keyword>
<keyword evidence="16" id="KW-0511">Multifunctional enzyme</keyword>
<accession>Q9JFN3</accession>
<evidence type="ECO:0000256" key="2">
    <source>
        <dbReference type="ARBA" id="ARBA00007934"/>
    </source>
</evidence>
<evidence type="ECO:0000256" key="5">
    <source>
        <dbReference type="ARBA" id="ARBA00022664"/>
    </source>
</evidence>
<comment type="catalytic activity">
    <reaction evidence="19 22">
        <text>a 5'-end (5'-triphosphoguanosine)-adenylyl-adenylyl-cytidylyl-adenosine in mRNA + S-adenosyl-L-methionine = a 5'-end (5'-triphosphoguanosine)-(2'-O-methyladenylyl)-adenylyl-cytidylyl-adenosine in mRNA + S-adenosyl-L-homocysteine + H(+)</text>
        <dbReference type="Rhea" id="RHEA:65380"/>
        <dbReference type="Rhea" id="RHEA-COMP:16797"/>
        <dbReference type="Rhea" id="RHEA-COMP:16801"/>
        <dbReference type="ChEBI" id="CHEBI:15378"/>
        <dbReference type="ChEBI" id="CHEBI:57856"/>
        <dbReference type="ChEBI" id="CHEBI:59789"/>
        <dbReference type="ChEBI" id="CHEBI:156482"/>
        <dbReference type="ChEBI" id="CHEBI:156484"/>
    </reaction>
</comment>
<keyword evidence="9 22" id="KW-0547">Nucleotide-binding</keyword>
<evidence type="ECO:0000256" key="16">
    <source>
        <dbReference type="ARBA" id="ARBA00023268"/>
    </source>
</evidence>
<feature type="domain" description="Mononegavirus-type SAM-dependent 2'-O-MTase" evidence="25">
    <location>
        <begin position="1835"/>
        <end position="2042"/>
    </location>
</feature>
<evidence type="ECO:0000256" key="18">
    <source>
        <dbReference type="ARBA" id="ARBA00024499"/>
    </source>
</evidence>
<protein>
    <recommendedName>
        <fullName evidence="22">RNA-directed RNA polymerase L</fullName>
        <shortName evidence="22">Protein L</shortName>
    </recommendedName>
    <alternativeName>
        <fullName evidence="22">Large structural protein</fullName>
    </alternativeName>
    <alternativeName>
        <fullName evidence="22">Replicase</fullName>
    </alternativeName>
    <alternativeName>
        <fullName evidence="22">Transcriptase</fullName>
    </alternativeName>
    <domain>
        <recommendedName>
            <fullName evidence="22">RNA-directed RNA polymerase</fullName>
            <ecNumber evidence="22">2.7.7.48</ecNumber>
        </recommendedName>
    </domain>
    <domain>
        <recommendedName>
            <fullName evidence="22">GTP phosphohydrolase</fullName>
            <ecNumber evidence="22">3.6.1.-</ecNumber>
        </recommendedName>
    </domain>
    <domain>
        <recommendedName>
            <fullName evidence="22">GDP polyribonucleotidyltransferase</fullName>
            <ecNumber evidence="22">2.7.7.88</ecNumber>
        </recommendedName>
        <alternativeName>
            <fullName evidence="22">PRNTase</fullName>
        </alternativeName>
    </domain>
    <domain>
        <recommendedName>
            <fullName evidence="22">mRNA (nucleoside-2'-O-)-methyltransferase</fullName>
            <shortName evidence="22">N1-2'-O-MTase</shortName>
            <ecNumber evidence="22">2.1.1.-</ecNumber>
        </recommendedName>
    </domain>
    <domain>
        <recommendedName>
            <fullName evidence="22">mRNA (guanine-N(7)-)-methyltransferase</fullName>
            <shortName evidence="22">G-N7-MTase</shortName>
        </recommendedName>
    </domain>
</protein>
<keyword evidence="14 22" id="KW-0506">mRNA capping</keyword>
<dbReference type="NCBIfam" id="TIGR04198">
    <property type="entry name" value="paramyx_RNAcap"/>
    <property type="match status" value="1"/>
</dbReference>
<evidence type="ECO:0000256" key="14">
    <source>
        <dbReference type="ARBA" id="ARBA00023042"/>
    </source>
</evidence>
<evidence type="ECO:0000256" key="20">
    <source>
        <dbReference type="ARBA" id="ARBA00047370"/>
    </source>
</evidence>
<comment type="catalytic activity">
    <reaction evidence="22">
        <text>RNA(n) + a ribonucleoside 5'-triphosphate = RNA(n+1) + diphosphate</text>
        <dbReference type="Rhea" id="RHEA:21248"/>
        <dbReference type="Rhea" id="RHEA-COMP:14527"/>
        <dbReference type="Rhea" id="RHEA-COMP:17342"/>
        <dbReference type="ChEBI" id="CHEBI:33019"/>
        <dbReference type="ChEBI" id="CHEBI:61557"/>
        <dbReference type="ChEBI" id="CHEBI:140395"/>
        <dbReference type="EC" id="2.7.7.48"/>
    </reaction>
</comment>
<dbReference type="EMBL" id="AF079780">
    <property type="protein sequence ID" value="AAF63393.1"/>
    <property type="molecule type" value="Genomic_RNA"/>
</dbReference>
<comment type="subcellular location">
    <subcellularLocation>
        <location evidence="22">Virion</location>
    </subcellularLocation>
    <subcellularLocation>
        <location evidence="22">Host cytoplasm</location>
    </subcellularLocation>
</comment>
<dbReference type="EC" id="2.1.1.-" evidence="22"/>
<dbReference type="GO" id="GO:0004482">
    <property type="term" value="F:mRNA 5'-cap (guanine-N7-)-methyltransferase activity"/>
    <property type="evidence" value="ECO:0007669"/>
    <property type="project" value="InterPro"/>
</dbReference>
<reference evidence="27" key="1">
    <citation type="journal article" date="1999" name="Virology">
        <title>Isolation and molecular characterization of a novel cytopathogenic paramyxovirus from tree shrews.</title>
        <authorList>
            <person name="Tidona C.A."/>
            <person name="Kurz H.W."/>
            <person name="Gelderblom H.R."/>
            <person name="Darai G."/>
        </authorList>
    </citation>
    <scope>NUCLEOTIDE SEQUENCE [LARGE SCALE GENOMIC DNA]</scope>
</reference>
<keyword evidence="3 22" id="KW-0696">RNA-directed RNA polymerase</keyword>
<evidence type="ECO:0000256" key="21">
    <source>
        <dbReference type="ARBA" id="ARBA00048548"/>
    </source>
</evidence>
<evidence type="ECO:0000256" key="19">
    <source>
        <dbReference type="ARBA" id="ARBA00047332"/>
    </source>
</evidence>
<dbReference type="InterPro" id="IPR029063">
    <property type="entry name" value="SAM-dependent_MTases_sf"/>
</dbReference>
<comment type="function">
    <text evidence="1 22">RNA-directed RNA polymerase that catalyzes the replication of viral genomic RNA. The template is composed of the viral RNA tightly encapsidated by the nucleoprotein (N). The replicase mode is dependent on intracellular N protein concentration. In this mode, the polymerase replicates the whole viral genome without recognizing transcriptional signals, and the replicated genome is not caped or polyadenylated.</text>
</comment>
<evidence type="ECO:0000259" key="25">
    <source>
        <dbReference type="PROSITE" id="PS51590"/>
    </source>
</evidence>
<dbReference type="InterPro" id="IPR025786">
    <property type="entry name" value="Mononega_L_MeTrfase"/>
</dbReference>
<keyword evidence="6 22" id="KW-0808">Transferase</keyword>
<evidence type="ECO:0000256" key="23">
    <source>
        <dbReference type="SAM" id="MobiDB-lite"/>
    </source>
</evidence>
<keyword evidence="7 22" id="KW-0949">S-adenosyl-L-methionine</keyword>
<dbReference type="Proteomes" id="UP000136220">
    <property type="component" value="Genome"/>
</dbReference>
<dbReference type="InterPro" id="IPR039736">
    <property type="entry name" value="L_poly_C"/>
</dbReference>
<dbReference type="PROSITE" id="PS50526">
    <property type="entry name" value="RDRP_SSRNA_NEG_NONSEG"/>
    <property type="match status" value="1"/>
</dbReference>
<keyword evidence="10" id="KW-0378">Hydrolase</keyword>
<evidence type="ECO:0000256" key="15">
    <source>
        <dbReference type="ARBA" id="ARBA00023200"/>
    </source>
</evidence>
<dbReference type="KEGG" id="vg:1452640"/>
<gene>
    <name evidence="26" type="primary">L</name>
</gene>
<feature type="compositionally biased region" description="Basic and acidic residues" evidence="23">
    <location>
        <begin position="609"/>
        <end position="620"/>
    </location>
</feature>
<dbReference type="InterPro" id="IPR014023">
    <property type="entry name" value="Mononeg_RNA_pol_cat"/>
</dbReference>
<dbReference type="Pfam" id="PF14318">
    <property type="entry name" value="Mononeg_mRNAcap"/>
    <property type="match status" value="1"/>
</dbReference>
<comment type="catalytic activity">
    <reaction evidence="21 22">
        <text>GTP + H2O = GDP + phosphate + H(+)</text>
        <dbReference type="Rhea" id="RHEA:19669"/>
        <dbReference type="ChEBI" id="CHEBI:15377"/>
        <dbReference type="ChEBI" id="CHEBI:15378"/>
        <dbReference type="ChEBI" id="CHEBI:37565"/>
        <dbReference type="ChEBI" id="CHEBI:43474"/>
        <dbReference type="ChEBI" id="CHEBI:58189"/>
    </reaction>
</comment>
<dbReference type="GO" id="GO:0005524">
    <property type="term" value="F:ATP binding"/>
    <property type="evidence" value="ECO:0007669"/>
    <property type="project" value="UniProtKB-KW"/>
</dbReference>
<keyword evidence="27" id="KW-1185">Reference proteome</keyword>
<keyword evidence="13 22" id="KW-0693">Viral RNA replication</keyword>
<dbReference type="InterPro" id="IPR016269">
    <property type="entry name" value="RNA-dir_pol_paramyxovirus"/>
</dbReference>
<reference evidence="26 27" key="2">
    <citation type="journal article" date="2005" name="J. Virol.">
        <title>Envelope targeting: hemagglutinin attachment specificity rather than fusion protein cleavage-activation restricts Tupaia paramyxovirus tropism.</title>
        <authorList>
            <person name="Springfeld C."/>
            <person name="von Messling V."/>
            <person name="Tidona C.A."/>
            <person name="Darai G."/>
            <person name="Cattaneo R."/>
        </authorList>
    </citation>
    <scope>NUCLEOTIDE SEQUENCE [LARGE SCALE GENOMIC DNA]</scope>
</reference>